<name>J9GGL2_9ZZZZ</name>
<sequence>MLSGKTPNSNNSVSCRFLGDFHPSGVLFYALNFKQGKN</sequence>
<dbReference type="EMBL" id="AMCI01003153">
    <property type="protein sequence ID" value="EJX00963.1"/>
    <property type="molecule type" value="Genomic_DNA"/>
</dbReference>
<evidence type="ECO:0000313" key="1">
    <source>
        <dbReference type="EMBL" id="EJX00963.1"/>
    </source>
</evidence>
<organism evidence="1">
    <name type="scientific">gut metagenome</name>
    <dbReference type="NCBI Taxonomy" id="749906"/>
    <lineage>
        <taxon>unclassified sequences</taxon>
        <taxon>metagenomes</taxon>
        <taxon>organismal metagenomes</taxon>
    </lineage>
</organism>
<reference evidence="1" key="1">
    <citation type="journal article" date="2012" name="PLoS ONE">
        <title>Gene sets for utilization of primary and secondary nutrition supplies in the distal gut of endangered iberian lynx.</title>
        <authorList>
            <person name="Alcaide M."/>
            <person name="Messina E."/>
            <person name="Richter M."/>
            <person name="Bargiela R."/>
            <person name="Peplies J."/>
            <person name="Huws S.A."/>
            <person name="Newbold C.J."/>
            <person name="Golyshin P.N."/>
            <person name="Simon M.A."/>
            <person name="Lopez G."/>
            <person name="Yakimov M.M."/>
            <person name="Ferrer M."/>
        </authorList>
    </citation>
    <scope>NUCLEOTIDE SEQUENCE</scope>
</reference>
<proteinExistence type="predicted"/>
<protein>
    <submittedName>
        <fullName evidence="1">Uncharacterized protein</fullName>
    </submittedName>
</protein>
<accession>J9GGL2</accession>
<dbReference type="AlphaFoldDB" id="J9GGL2"/>
<comment type="caution">
    <text evidence="1">The sequence shown here is derived from an EMBL/GenBank/DDBJ whole genome shotgun (WGS) entry which is preliminary data.</text>
</comment>
<gene>
    <name evidence="1" type="ORF">EVA_10931</name>
</gene>